<organism evidence="9 10">
    <name type="scientific">Miscanthus lutarioriparius</name>
    <dbReference type="NCBI Taxonomy" id="422564"/>
    <lineage>
        <taxon>Eukaryota</taxon>
        <taxon>Viridiplantae</taxon>
        <taxon>Streptophyta</taxon>
        <taxon>Embryophyta</taxon>
        <taxon>Tracheophyta</taxon>
        <taxon>Spermatophyta</taxon>
        <taxon>Magnoliopsida</taxon>
        <taxon>Liliopsida</taxon>
        <taxon>Poales</taxon>
        <taxon>Poaceae</taxon>
        <taxon>PACMAD clade</taxon>
        <taxon>Panicoideae</taxon>
        <taxon>Andropogonodae</taxon>
        <taxon>Andropogoneae</taxon>
        <taxon>Saccharinae</taxon>
        <taxon>Miscanthus</taxon>
    </lineage>
</organism>
<evidence type="ECO:0000256" key="4">
    <source>
        <dbReference type="ARBA" id="ARBA00022737"/>
    </source>
</evidence>
<dbReference type="PANTHER" id="PTHR45724:SF55">
    <property type="entry name" value="AQUAPORIN NIP3-2"/>
    <property type="match status" value="1"/>
</dbReference>
<dbReference type="SUPFAM" id="SSF81338">
    <property type="entry name" value="Aquaporin-like"/>
    <property type="match status" value="1"/>
</dbReference>
<dbReference type="OrthoDB" id="3222at2759"/>
<feature type="transmembrane region" description="Helical" evidence="8">
    <location>
        <begin position="250"/>
        <end position="271"/>
    </location>
</feature>
<dbReference type="GO" id="GO:0016020">
    <property type="term" value="C:membrane"/>
    <property type="evidence" value="ECO:0007669"/>
    <property type="project" value="UniProtKB-SubCell"/>
</dbReference>
<feature type="transmembrane region" description="Helical" evidence="8">
    <location>
        <begin position="180"/>
        <end position="199"/>
    </location>
</feature>
<dbReference type="Pfam" id="PF00230">
    <property type="entry name" value="MIP"/>
    <property type="match status" value="1"/>
</dbReference>
<reference evidence="9" key="1">
    <citation type="submission" date="2020-10" db="EMBL/GenBank/DDBJ databases">
        <authorList>
            <person name="Han B."/>
            <person name="Lu T."/>
            <person name="Zhao Q."/>
            <person name="Huang X."/>
            <person name="Zhao Y."/>
        </authorList>
    </citation>
    <scope>NUCLEOTIDE SEQUENCE</scope>
</reference>
<evidence type="ECO:0000256" key="8">
    <source>
        <dbReference type="SAM" id="Phobius"/>
    </source>
</evidence>
<feature type="transmembrane region" description="Helical" evidence="8">
    <location>
        <begin position="208"/>
        <end position="230"/>
    </location>
</feature>
<keyword evidence="10" id="KW-1185">Reference proteome</keyword>
<gene>
    <name evidence="9" type="ORF">NCGR_LOCUS49495</name>
</gene>
<dbReference type="InterPro" id="IPR034294">
    <property type="entry name" value="Aquaporin_transptr"/>
</dbReference>
<dbReference type="Gene3D" id="1.20.1080.10">
    <property type="entry name" value="Glycerol uptake facilitator protein"/>
    <property type="match status" value="1"/>
</dbReference>
<evidence type="ECO:0000313" key="9">
    <source>
        <dbReference type="EMBL" id="CAD6266190.1"/>
    </source>
</evidence>
<dbReference type="InterPro" id="IPR023271">
    <property type="entry name" value="Aquaporin-like"/>
</dbReference>
<feature type="transmembrane region" description="Helical" evidence="8">
    <location>
        <begin position="95"/>
        <end position="116"/>
    </location>
</feature>
<protein>
    <submittedName>
        <fullName evidence="9">Uncharacterized protein</fullName>
    </submittedName>
</protein>
<dbReference type="PRINTS" id="PR00783">
    <property type="entry name" value="MINTRINSICP"/>
</dbReference>
<keyword evidence="4" id="KW-0677">Repeat</keyword>
<evidence type="ECO:0000256" key="1">
    <source>
        <dbReference type="ARBA" id="ARBA00004141"/>
    </source>
</evidence>
<dbReference type="EMBL" id="CAJGYO010000013">
    <property type="protein sequence ID" value="CAD6266190.1"/>
    <property type="molecule type" value="Genomic_DNA"/>
</dbReference>
<dbReference type="InterPro" id="IPR000425">
    <property type="entry name" value="MIP"/>
</dbReference>
<evidence type="ECO:0000256" key="6">
    <source>
        <dbReference type="ARBA" id="ARBA00023136"/>
    </source>
</evidence>
<evidence type="ECO:0000256" key="7">
    <source>
        <dbReference type="RuleBase" id="RU000477"/>
    </source>
</evidence>
<evidence type="ECO:0000256" key="2">
    <source>
        <dbReference type="ARBA" id="ARBA00022448"/>
    </source>
</evidence>
<proteinExistence type="inferred from homology"/>
<comment type="caution">
    <text evidence="9">The sequence shown here is derived from an EMBL/GenBank/DDBJ whole genome shotgun (WGS) entry which is preliminary data.</text>
</comment>
<evidence type="ECO:0000256" key="3">
    <source>
        <dbReference type="ARBA" id="ARBA00022692"/>
    </source>
</evidence>
<dbReference type="Proteomes" id="UP000604825">
    <property type="component" value="Unassembled WGS sequence"/>
</dbReference>
<keyword evidence="2 7" id="KW-0813">Transport</keyword>
<comment type="similarity">
    <text evidence="7">Belongs to the MIP/aquaporin (TC 1.A.8) family.</text>
</comment>
<evidence type="ECO:0000256" key="5">
    <source>
        <dbReference type="ARBA" id="ARBA00022989"/>
    </source>
</evidence>
<keyword evidence="5 8" id="KW-1133">Transmembrane helix</keyword>
<dbReference type="PROSITE" id="PS00221">
    <property type="entry name" value="MIP"/>
    <property type="match status" value="1"/>
</dbReference>
<keyword evidence="3 7" id="KW-0812">Transmembrane</keyword>
<evidence type="ECO:0000313" key="10">
    <source>
        <dbReference type="Proteomes" id="UP000604825"/>
    </source>
</evidence>
<name>A0A811R807_9POAL</name>
<keyword evidence="6 8" id="KW-0472">Membrane</keyword>
<dbReference type="PANTHER" id="PTHR45724">
    <property type="entry name" value="AQUAPORIN NIP2-1"/>
    <property type="match status" value="1"/>
</dbReference>
<dbReference type="GO" id="GO:0015267">
    <property type="term" value="F:channel activity"/>
    <property type="evidence" value="ECO:0007669"/>
    <property type="project" value="InterPro"/>
</dbReference>
<accession>A0A811R807</accession>
<dbReference type="InterPro" id="IPR022357">
    <property type="entry name" value="MIP_CS"/>
</dbReference>
<sequence length="273" mass="28467">MEEQKRSMGDVAAVAVPPMQTSESNKISIIISPRAATSKIMPFELIHAGSVSSRPHADVAESSVAHAIHHHRWNQGLQKINAVPLIKKHDGAESLLGIATSAGLAVTVLVLSLIHISGCHLNPAVSIAMAVFGHLPLAHILPYVAAQILGSVAASFTVKGIYHPVNPGIATIPKIGTTEAFFLEFITTFVLLFIITALATDPHAVKELIAVAVGATIMMNALVAGPSTGASMNPARTLGPAIATCIYTQIWIYMVATPLGAIAGTGAYVAIKL</sequence>
<dbReference type="AlphaFoldDB" id="A0A811R807"/>
<comment type="subcellular location">
    <subcellularLocation>
        <location evidence="1">Membrane</location>
        <topology evidence="1">Multi-pass membrane protein</topology>
    </subcellularLocation>
</comment>